<proteinExistence type="predicted"/>
<comment type="caution">
    <text evidence="2">The sequence shown here is derived from an EMBL/GenBank/DDBJ whole genome shotgun (WGS) entry which is preliminary data.</text>
</comment>
<keyword evidence="1" id="KW-0812">Transmembrane</keyword>
<feature type="transmembrane region" description="Helical" evidence="1">
    <location>
        <begin position="263"/>
        <end position="287"/>
    </location>
</feature>
<feature type="transmembrane region" description="Helical" evidence="1">
    <location>
        <begin position="438"/>
        <end position="455"/>
    </location>
</feature>
<evidence type="ECO:0000256" key="1">
    <source>
        <dbReference type="SAM" id="Phobius"/>
    </source>
</evidence>
<feature type="transmembrane region" description="Helical" evidence="1">
    <location>
        <begin position="347"/>
        <end position="369"/>
    </location>
</feature>
<evidence type="ECO:0000313" key="3">
    <source>
        <dbReference type="Proteomes" id="UP000028302"/>
    </source>
</evidence>
<dbReference type="STRING" id="1304275.C41B8_11060"/>
<accession>A0A084IKM1</accession>
<sequence>MKALVRLVLLPWRGHAVVMLGGLTLYAIALWLVVFLGPDATLVVFLPLFLLAMQLLGLPLGRVMVPLLINESLLLPNFRRRLVQAGLLIWSGLFGLTAAVLSGSGHETFIPIAIGVGTLVWACAVAMSVEKIYLAVILVLVFGPQLVAPPQLAMVIAGLQSGWASVLLVFSGALVLWHAFDRRLRPRDPREAGSPMAMVNSRWVRSPADAEAHARGPGALLRAVFEGGADYTLQRAIKRQRRRDTPWRRAVLFRAVLMPYDNVIGIVLNTVLVIGGSVGLLALALYGGRATGAPAHVMAYMALIVARLRCTSMGASFARMRPHLADLYLAVAPERNASFQRRIFDTLATVIPSVAIEAVLGGVLLYAVLGDRSPGAMLGALAIAALGMGAIDLSMELLGPRGRAARFALMLFTMALYVGVYGLLYIACVWAGTPMGLVLTGVPVLAASAGVFWLARDSFADQPPVFTPGA</sequence>
<name>A0A084IKM1_SALHC</name>
<keyword evidence="1" id="KW-0472">Membrane</keyword>
<dbReference type="OrthoDB" id="5938825at2"/>
<dbReference type="RefSeq" id="WP_037337904.1">
    <property type="nucleotide sequence ID" value="NZ_APNK01000015.1"/>
</dbReference>
<feature type="transmembrane region" description="Helical" evidence="1">
    <location>
        <begin position="407"/>
        <end position="432"/>
    </location>
</feature>
<gene>
    <name evidence="2" type="ORF">C41B8_11060</name>
</gene>
<feature type="transmembrane region" description="Helical" evidence="1">
    <location>
        <begin position="293"/>
        <end position="310"/>
    </location>
</feature>
<feature type="transmembrane region" description="Helical" evidence="1">
    <location>
        <begin position="40"/>
        <end position="61"/>
    </location>
</feature>
<evidence type="ECO:0000313" key="2">
    <source>
        <dbReference type="EMBL" id="KEZ77255.1"/>
    </source>
</evidence>
<reference evidence="2 3" key="1">
    <citation type="submission" date="2013-03" db="EMBL/GenBank/DDBJ databases">
        <title>Salinisphaera hydrothermalis C41B8 Genome Sequencing.</title>
        <authorList>
            <person name="Li C."/>
            <person name="Lai Q."/>
            <person name="Shao Z."/>
        </authorList>
    </citation>
    <scope>NUCLEOTIDE SEQUENCE [LARGE SCALE GENOMIC DNA]</scope>
    <source>
        <strain evidence="2 3">C41B8</strain>
    </source>
</reference>
<protein>
    <submittedName>
        <fullName evidence="2">Uncharacterized protein</fullName>
    </submittedName>
</protein>
<feature type="transmembrane region" description="Helical" evidence="1">
    <location>
        <begin position="82"/>
        <end position="102"/>
    </location>
</feature>
<keyword evidence="3" id="KW-1185">Reference proteome</keyword>
<dbReference type="Proteomes" id="UP000028302">
    <property type="component" value="Unassembled WGS sequence"/>
</dbReference>
<feature type="transmembrane region" description="Helical" evidence="1">
    <location>
        <begin position="12"/>
        <end position="34"/>
    </location>
</feature>
<keyword evidence="1" id="KW-1133">Transmembrane helix</keyword>
<organism evidence="2 3">
    <name type="scientific">Salinisphaera hydrothermalis (strain C41B8)</name>
    <dbReference type="NCBI Taxonomy" id="1304275"/>
    <lineage>
        <taxon>Bacteria</taxon>
        <taxon>Pseudomonadati</taxon>
        <taxon>Pseudomonadota</taxon>
        <taxon>Gammaproteobacteria</taxon>
        <taxon>Salinisphaerales</taxon>
        <taxon>Salinisphaeraceae</taxon>
        <taxon>Salinisphaera</taxon>
    </lineage>
</organism>
<dbReference type="EMBL" id="APNK01000015">
    <property type="protein sequence ID" value="KEZ77255.1"/>
    <property type="molecule type" value="Genomic_DNA"/>
</dbReference>
<dbReference type="AlphaFoldDB" id="A0A084IKM1"/>
<feature type="transmembrane region" description="Helical" evidence="1">
    <location>
        <begin position="375"/>
        <end position="395"/>
    </location>
</feature>
<feature type="transmembrane region" description="Helical" evidence="1">
    <location>
        <begin position="162"/>
        <end position="180"/>
    </location>
</feature>